<reference evidence="1 2" key="1">
    <citation type="journal article" date="2021" name="BMC Genomics">
        <title>Datura genome reveals duplications of psychoactive alkaloid biosynthetic genes and high mutation rate following tissue culture.</title>
        <authorList>
            <person name="Rajewski A."/>
            <person name="Carter-House D."/>
            <person name="Stajich J."/>
            <person name="Litt A."/>
        </authorList>
    </citation>
    <scope>NUCLEOTIDE SEQUENCE [LARGE SCALE GENOMIC DNA]</scope>
    <source>
        <strain evidence="1">AR-01</strain>
    </source>
</reference>
<gene>
    <name evidence="1" type="ORF">HAX54_022425</name>
</gene>
<protein>
    <submittedName>
        <fullName evidence="1">Uncharacterized protein</fullName>
    </submittedName>
</protein>
<organism evidence="1 2">
    <name type="scientific">Datura stramonium</name>
    <name type="common">Jimsonweed</name>
    <name type="synonym">Common thornapple</name>
    <dbReference type="NCBI Taxonomy" id="4076"/>
    <lineage>
        <taxon>Eukaryota</taxon>
        <taxon>Viridiplantae</taxon>
        <taxon>Streptophyta</taxon>
        <taxon>Embryophyta</taxon>
        <taxon>Tracheophyta</taxon>
        <taxon>Spermatophyta</taxon>
        <taxon>Magnoliopsida</taxon>
        <taxon>eudicotyledons</taxon>
        <taxon>Gunneridae</taxon>
        <taxon>Pentapetalae</taxon>
        <taxon>asterids</taxon>
        <taxon>lamiids</taxon>
        <taxon>Solanales</taxon>
        <taxon>Solanaceae</taxon>
        <taxon>Solanoideae</taxon>
        <taxon>Datureae</taxon>
        <taxon>Datura</taxon>
    </lineage>
</organism>
<name>A0ABS8S6D8_DATST</name>
<keyword evidence="2" id="KW-1185">Reference proteome</keyword>
<comment type="caution">
    <text evidence="1">The sequence shown here is derived from an EMBL/GenBank/DDBJ whole genome shotgun (WGS) entry which is preliminary data.</text>
</comment>
<proteinExistence type="predicted"/>
<dbReference type="Proteomes" id="UP000823775">
    <property type="component" value="Unassembled WGS sequence"/>
</dbReference>
<evidence type="ECO:0000313" key="2">
    <source>
        <dbReference type="Proteomes" id="UP000823775"/>
    </source>
</evidence>
<accession>A0ABS8S6D8</accession>
<sequence>MAVPPYYIHPDHWFSLNNCWRGDEKFKSLIETFLGPVRLEMLIEHSFEYRLKNVEIRGPIRKPLMLSYKITGTPQYETLKKMFLSEVIIKKRRCSIDDRCKMSAYTFQEMAEKDQMFEQSALCDFGDSTGYDNIIEQNNIGGGTIEPIDIVSISCSGDIISNNDMQQDIDISTSDDIARKLSYEERAE</sequence>
<evidence type="ECO:0000313" key="1">
    <source>
        <dbReference type="EMBL" id="MCD7453866.1"/>
    </source>
</evidence>
<dbReference type="EMBL" id="JACEIK010000270">
    <property type="protein sequence ID" value="MCD7453866.1"/>
    <property type="molecule type" value="Genomic_DNA"/>
</dbReference>